<dbReference type="AlphaFoldDB" id="A0A7I7NZQ9"/>
<dbReference type="PANTHER" id="PTHR43540:SF6">
    <property type="entry name" value="ISOCHORISMATASE-LIKE DOMAIN-CONTAINING PROTEIN"/>
    <property type="match status" value="1"/>
</dbReference>
<organism evidence="3 4">
    <name type="scientific">Mycobacterium seoulense</name>
    <dbReference type="NCBI Taxonomy" id="386911"/>
    <lineage>
        <taxon>Bacteria</taxon>
        <taxon>Bacillati</taxon>
        <taxon>Actinomycetota</taxon>
        <taxon>Actinomycetes</taxon>
        <taxon>Mycobacteriales</taxon>
        <taxon>Mycobacteriaceae</taxon>
        <taxon>Mycobacterium</taxon>
    </lineage>
</organism>
<evidence type="ECO:0000256" key="1">
    <source>
        <dbReference type="ARBA" id="ARBA00022801"/>
    </source>
</evidence>
<dbReference type="Proteomes" id="UP000466632">
    <property type="component" value="Chromosome"/>
</dbReference>
<dbReference type="EMBL" id="AP022582">
    <property type="protein sequence ID" value="BBY01750.1"/>
    <property type="molecule type" value="Genomic_DNA"/>
</dbReference>
<name>A0A7I7NZQ9_9MYCO</name>
<dbReference type="InterPro" id="IPR036380">
    <property type="entry name" value="Isochorismatase-like_sf"/>
</dbReference>
<dbReference type="SUPFAM" id="SSF52499">
    <property type="entry name" value="Isochorismatase-like hydrolases"/>
    <property type="match status" value="1"/>
</dbReference>
<dbReference type="CDD" id="cd00431">
    <property type="entry name" value="cysteine_hydrolases"/>
    <property type="match status" value="1"/>
</dbReference>
<sequence>MPPGIPSIMSDTAVVVVDMMNTYEHPDAEELIPNVGKIIDPLADLVRRARESDDIDLVYVNDNYGDFAAQFSDIVGSALDGARPDLVKPIVPAGDCRVMTKVRHSAFYATALAYLLNRLETKRLIITGQVTEQCILYTALDAYVRHFPVVIPTDAVAHIDPELGAAALKMMETNMSAEVTTAAECLG</sequence>
<evidence type="ECO:0000259" key="2">
    <source>
        <dbReference type="Pfam" id="PF00857"/>
    </source>
</evidence>
<keyword evidence="1" id="KW-0378">Hydrolase</keyword>
<dbReference type="Gene3D" id="3.40.50.850">
    <property type="entry name" value="Isochorismatase-like"/>
    <property type="match status" value="1"/>
</dbReference>
<dbReference type="PANTHER" id="PTHR43540">
    <property type="entry name" value="PEROXYUREIDOACRYLATE/UREIDOACRYLATE AMIDOHYDROLASE-RELATED"/>
    <property type="match status" value="1"/>
</dbReference>
<dbReference type="GO" id="GO:0016787">
    <property type="term" value="F:hydrolase activity"/>
    <property type="evidence" value="ECO:0007669"/>
    <property type="project" value="UniProtKB-KW"/>
</dbReference>
<keyword evidence="4" id="KW-1185">Reference proteome</keyword>
<reference evidence="3 4" key="1">
    <citation type="journal article" date="2019" name="Emerg. Microbes Infect.">
        <title>Comprehensive subspecies identification of 175 nontuberculous mycobacteria species based on 7547 genomic profiles.</title>
        <authorList>
            <person name="Matsumoto Y."/>
            <person name="Kinjo T."/>
            <person name="Motooka D."/>
            <person name="Nabeya D."/>
            <person name="Jung N."/>
            <person name="Uechi K."/>
            <person name="Horii T."/>
            <person name="Iida T."/>
            <person name="Fujita J."/>
            <person name="Nakamura S."/>
        </authorList>
    </citation>
    <scope>NUCLEOTIDE SEQUENCE [LARGE SCALE GENOMIC DNA]</scope>
    <source>
        <strain evidence="3 4">JCM 16018</strain>
    </source>
</reference>
<dbReference type="InterPro" id="IPR000868">
    <property type="entry name" value="Isochorismatase-like_dom"/>
</dbReference>
<dbReference type="InterPro" id="IPR050272">
    <property type="entry name" value="Isochorismatase-like_hydrls"/>
</dbReference>
<evidence type="ECO:0000313" key="4">
    <source>
        <dbReference type="Proteomes" id="UP000466632"/>
    </source>
</evidence>
<dbReference type="KEGG" id="mseo:MSEO_22490"/>
<protein>
    <submittedName>
        <fullName evidence="3">Isochorismatase</fullName>
    </submittedName>
</protein>
<proteinExistence type="predicted"/>
<accession>A0A7I7NZQ9</accession>
<gene>
    <name evidence="3" type="ORF">MSEO_22490</name>
</gene>
<dbReference type="Pfam" id="PF00857">
    <property type="entry name" value="Isochorismatase"/>
    <property type="match status" value="1"/>
</dbReference>
<evidence type="ECO:0000313" key="3">
    <source>
        <dbReference type="EMBL" id="BBY01750.1"/>
    </source>
</evidence>
<feature type="domain" description="Isochorismatase-like" evidence="2">
    <location>
        <begin position="12"/>
        <end position="184"/>
    </location>
</feature>